<evidence type="ECO:0000259" key="8">
    <source>
        <dbReference type="Pfam" id="PF02687"/>
    </source>
</evidence>
<protein>
    <submittedName>
        <fullName evidence="9">FtsX-like permease family protein</fullName>
    </submittedName>
</protein>
<feature type="transmembrane region" description="Helical" evidence="7">
    <location>
        <begin position="770"/>
        <end position="796"/>
    </location>
</feature>
<dbReference type="GO" id="GO:0022857">
    <property type="term" value="F:transmembrane transporter activity"/>
    <property type="evidence" value="ECO:0007669"/>
    <property type="project" value="TreeGrafter"/>
</dbReference>
<evidence type="ECO:0000256" key="6">
    <source>
        <dbReference type="ARBA" id="ARBA00038076"/>
    </source>
</evidence>
<keyword evidence="4 7" id="KW-1133">Transmembrane helix</keyword>
<evidence type="ECO:0000256" key="2">
    <source>
        <dbReference type="ARBA" id="ARBA00022475"/>
    </source>
</evidence>
<dbReference type="RefSeq" id="WP_210153632.1">
    <property type="nucleotide sequence ID" value="NZ_JAFCNB010000001.1"/>
</dbReference>
<keyword evidence="5 7" id="KW-0472">Membrane</keyword>
<feature type="transmembrane region" description="Helical" evidence="7">
    <location>
        <begin position="686"/>
        <end position="708"/>
    </location>
</feature>
<dbReference type="Pfam" id="PF02687">
    <property type="entry name" value="FtsX"/>
    <property type="match status" value="1"/>
</dbReference>
<comment type="subcellular location">
    <subcellularLocation>
        <location evidence="1">Cell membrane</location>
        <topology evidence="1">Multi-pass membrane protein</topology>
    </subcellularLocation>
</comment>
<evidence type="ECO:0000256" key="7">
    <source>
        <dbReference type="SAM" id="Phobius"/>
    </source>
</evidence>
<evidence type="ECO:0000256" key="1">
    <source>
        <dbReference type="ARBA" id="ARBA00004651"/>
    </source>
</evidence>
<evidence type="ECO:0000256" key="5">
    <source>
        <dbReference type="ARBA" id="ARBA00023136"/>
    </source>
</evidence>
<comment type="similarity">
    <text evidence="6">Belongs to the ABC-4 integral membrane protein family.</text>
</comment>
<evidence type="ECO:0000256" key="4">
    <source>
        <dbReference type="ARBA" id="ARBA00022989"/>
    </source>
</evidence>
<accession>A0A940WJI1</accession>
<feature type="transmembrane region" description="Helical" evidence="7">
    <location>
        <begin position="320"/>
        <end position="348"/>
    </location>
</feature>
<dbReference type="EMBL" id="JAFCNB010000001">
    <property type="protein sequence ID" value="MBP2702321.1"/>
    <property type="molecule type" value="Genomic_DNA"/>
</dbReference>
<dbReference type="InterPro" id="IPR003838">
    <property type="entry name" value="ABC3_permease_C"/>
</dbReference>
<comment type="caution">
    <text evidence="9">The sequence shown here is derived from an EMBL/GenBank/DDBJ whole genome shotgun (WGS) entry which is preliminary data.</text>
</comment>
<proteinExistence type="inferred from homology"/>
<evidence type="ECO:0000313" key="9">
    <source>
        <dbReference type="EMBL" id="MBP2702321.1"/>
    </source>
</evidence>
<reference evidence="9" key="1">
    <citation type="submission" date="2021-02" db="EMBL/GenBank/DDBJ databases">
        <title>Draft genome sequence of Microbispora sp. RL4-1S isolated from rice leaves in Thailand.</title>
        <authorList>
            <person name="Muangham S."/>
            <person name="Duangmal K."/>
        </authorList>
    </citation>
    <scope>NUCLEOTIDE SEQUENCE</scope>
    <source>
        <strain evidence="9">RL4-1S</strain>
    </source>
</reference>
<dbReference type="GO" id="GO:0005886">
    <property type="term" value="C:plasma membrane"/>
    <property type="evidence" value="ECO:0007669"/>
    <property type="project" value="UniProtKB-SubCell"/>
</dbReference>
<feature type="transmembrane region" description="Helical" evidence="7">
    <location>
        <begin position="441"/>
        <end position="462"/>
    </location>
</feature>
<feature type="transmembrane region" description="Helical" evidence="7">
    <location>
        <begin position="729"/>
        <end position="750"/>
    </location>
</feature>
<dbReference type="PANTHER" id="PTHR30572">
    <property type="entry name" value="MEMBRANE COMPONENT OF TRANSPORTER-RELATED"/>
    <property type="match status" value="1"/>
</dbReference>
<sequence>MGVVLTWLRLELRRRWRSLAALALLVAFATATVLASVAGARRGATAVDRLYAETLPATLTVLPNQPHFDWARIRALPEVAALTTFPVSGFGVQGVPPADSAGSFPPGDDEGLRTIEVPRVLEGRLPDPRRADEVVVGSQYRQRYGKGVGDRLVLMLMTPEQAAREDYDSSAEEPAGPRITVTIVGVIRSAWYSEDVGQSPGVLSSPALYRTYPTNFVDPDKGYINALVRLKNGVADEARFRADLARVTGRNNIDVWNNYEKFGGNALRATTFEAACLLAFGLAALAAAIVLVGQSVARYTAATVSDLRVLRAVGLSPRQALASAAAGPFLAAVVGATAGVAGAAAASMWMPIGAAALREPDPGLDLDWLVLGTGWLLTSALVLAGSAAAAALFLSAGATAGRRSAVALLASRMGLPVPMVVGARFALEPGSGRAAVPVRPALVGAVAGVLGVLAAFTFSAGVKDAAANPVRFGRTHQLEAYLGFNGEDFVPAPAVLSAVFAAVAGDPAVQSVEDARSGVAESAGRTPGRKAVSVTTYTYAPVGGRAFPAVLTEGRLPARADEIVLAPFSARDLQVGVGDRISLKGGAKPTRMTVTGIGFVPAGPHNDRTDGGWITAAGDKTLYAGANIAFKFHGALVALRPGTDPAAVAGRLNAAVKAAGGEYVTFREPDPLGEIPQIRDVEELPLLLAVFLGLLATGALGHALATAVRRRRHEVAVLRALGMTRWQSRWTVVTQATLVAGIGLLFGVPLGVALGRTLWRLLADMWPLQYLAPLAAGAVLLVWPLTLAIANALAAWPGTVAARLRIAHVLRAE</sequence>
<evidence type="ECO:0000256" key="3">
    <source>
        <dbReference type="ARBA" id="ARBA00022692"/>
    </source>
</evidence>
<keyword evidence="10" id="KW-1185">Reference proteome</keyword>
<keyword evidence="3 7" id="KW-0812">Transmembrane</keyword>
<name>A0A940WJI1_9ACTN</name>
<dbReference type="AlphaFoldDB" id="A0A940WJI1"/>
<feature type="transmembrane region" description="Helical" evidence="7">
    <location>
        <begin position="368"/>
        <end position="394"/>
    </location>
</feature>
<organism evidence="9 10">
    <name type="scientific">Microbispora oryzae</name>
    <dbReference type="NCBI Taxonomy" id="2806554"/>
    <lineage>
        <taxon>Bacteria</taxon>
        <taxon>Bacillati</taxon>
        <taxon>Actinomycetota</taxon>
        <taxon>Actinomycetes</taxon>
        <taxon>Streptosporangiales</taxon>
        <taxon>Streptosporangiaceae</taxon>
        <taxon>Microbispora</taxon>
    </lineage>
</organism>
<dbReference type="InterPro" id="IPR050250">
    <property type="entry name" value="Macrolide_Exporter_MacB"/>
</dbReference>
<dbReference type="PANTHER" id="PTHR30572:SF4">
    <property type="entry name" value="ABC TRANSPORTER PERMEASE YTRF"/>
    <property type="match status" value="1"/>
</dbReference>
<feature type="domain" description="ABC3 transporter permease C-terminal" evidence="8">
    <location>
        <begin position="687"/>
        <end position="788"/>
    </location>
</feature>
<gene>
    <name evidence="9" type="ORF">JOL79_00740</name>
</gene>
<keyword evidence="2" id="KW-1003">Cell membrane</keyword>
<feature type="transmembrane region" description="Helical" evidence="7">
    <location>
        <begin position="277"/>
        <end position="299"/>
    </location>
</feature>
<dbReference type="Proteomes" id="UP000674234">
    <property type="component" value="Unassembled WGS sequence"/>
</dbReference>
<evidence type="ECO:0000313" key="10">
    <source>
        <dbReference type="Proteomes" id="UP000674234"/>
    </source>
</evidence>